<dbReference type="GO" id="GO:0000049">
    <property type="term" value="F:tRNA binding"/>
    <property type="evidence" value="ECO:0007669"/>
    <property type="project" value="UniProtKB-UniRule"/>
</dbReference>
<evidence type="ECO:0000256" key="7">
    <source>
        <dbReference type="ARBA" id="ARBA00022884"/>
    </source>
</evidence>
<dbReference type="CDD" id="cd04301">
    <property type="entry name" value="NAT_SF"/>
    <property type="match status" value="1"/>
</dbReference>
<sequence>MLPRRLQFVLAQNLEANLLPPHLLWIGAEKPTGDVLFQSISAVRNLLGQEFDEIIFDCRNGFHCEALAIAAGTLKAGGTLSILLADWQGLAQQKDADSLRWSGESEPICTPNFVQRLQRLVQQYGFPRLNQNEFSQARPSQKSAVVFAQEISSISPPTAQQERIIRQILRQEAEIYFLTAKRGRGKSALLGLLANRLNARIFLTAPNKSAVNILNDFIRRDVEFIAPDELAALLRRDPMIYAQDWLFVDEAAMIPLALLETFSQSFKHIVFSTTIHCYEGTGRGFELKFKRKLHRTFQHFELTQPLRWRSDDAIETFIDELLLLNAEDRITPPIYHSNAKLFLKSATQQEVIRYIDDFYALLTAAHYRTAPLDLRRLLDARKQHFQLALSQEGIVGAVWATEEGGMQDQALIRDICRGTRRPKGNLAAQLLAFCYTAEQACRLTSLRVSRIAVQTNWQGKGIGRQLIKKVQREAKTDFLSVSFGYTEELANFWQKCGFNLVHFAETREASSGCYSALALYPLSENGKAFCQSLQARFARNLSLSFHPLAAKIAQHPIDFALNDDDLQTLRYFADFHLTLSAALPAIRRLVHLADQQNCPLLCDYLTNKQQTATLFGGRKNQLQSYREEVKKMLQKYKTLLLFDCIEGGEK</sequence>
<keyword evidence="12" id="KW-1185">Reference proteome</keyword>
<dbReference type="Gene3D" id="1.20.120.890">
    <property type="entry name" value="tRNA(Met) cytidine acetyltransferase, tail domain"/>
    <property type="match status" value="1"/>
</dbReference>
<dbReference type="GO" id="GO:0005524">
    <property type="term" value="F:ATP binding"/>
    <property type="evidence" value="ECO:0007669"/>
    <property type="project" value="UniProtKB-UniRule"/>
</dbReference>
<dbReference type="Gene3D" id="3.40.50.11040">
    <property type="match status" value="1"/>
</dbReference>
<comment type="caution">
    <text evidence="9">Lacks conserved residue(s) required for the propagation of feature annotation.</text>
</comment>
<feature type="binding site" evidence="9">
    <location>
        <position position="307"/>
    </location>
    <ligand>
        <name>ATP</name>
        <dbReference type="ChEBI" id="CHEBI:30616"/>
    </ligand>
</feature>
<keyword evidence="7 9" id="KW-0694">RNA-binding</keyword>
<dbReference type="GO" id="GO:0005737">
    <property type="term" value="C:cytoplasm"/>
    <property type="evidence" value="ECO:0007669"/>
    <property type="project" value="UniProtKB-SubCell"/>
</dbReference>
<comment type="caution">
    <text evidence="11">The sequence shown here is derived from an EMBL/GenBank/DDBJ whole genome shotgun (WGS) entry which is preliminary data.</text>
</comment>
<dbReference type="PROSITE" id="PS51186">
    <property type="entry name" value="GNAT"/>
    <property type="match status" value="1"/>
</dbReference>
<dbReference type="InterPro" id="IPR016181">
    <property type="entry name" value="Acyl_CoA_acyltransferase"/>
</dbReference>
<reference evidence="11 12" key="1">
    <citation type="submission" date="2017-11" db="EMBL/GenBank/DDBJ databases">
        <title>Reclassification of Bisgaard taxon 5 as Caviibacterium pharyngocola gen. nov., sp. nov.</title>
        <authorList>
            <person name="Christensen H."/>
        </authorList>
    </citation>
    <scope>NUCLEOTIDE SEQUENCE [LARGE SCALE GENOMIC DNA]</scope>
    <source>
        <strain evidence="11 12">7_3</strain>
    </source>
</reference>
<evidence type="ECO:0000256" key="4">
    <source>
        <dbReference type="ARBA" id="ARBA00022694"/>
    </source>
</evidence>
<comment type="similarity">
    <text evidence="9">Belongs to the TmcA family.</text>
</comment>
<comment type="catalytic activity">
    <reaction evidence="9">
        <text>cytidine(34) in elongator tRNA(Met) + acetyl-CoA + ATP + H2O = N(4)-acetylcytidine(34) in elongator tRNA(Met) + ADP + phosphate + CoA + H(+)</text>
        <dbReference type="Rhea" id="RHEA:43788"/>
        <dbReference type="Rhea" id="RHEA-COMP:10693"/>
        <dbReference type="Rhea" id="RHEA-COMP:10694"/>
        <dbReference type="ChEBI" id="CHEBI:15377"/>
        <dbReference type="ChEBI" id="CHEBI:15378"/>
        <dbReference type="ChEBI" id="CHEBI:30616"/>
        <dbReference type="ChEBI" id="CHEBI:43474"/>
        <dbReference type="ChEBI" id="CHEBI:57287"/>
        <dbReference type="ChEBI" id="CHEBI:57288"/>
        <dbReference type="ChEBI" id="CHEBI:74900"/>
        <dbReference type="ChEBI" id="CHEBI:82748"/>
        <dbReference type="ChEBI" id="CHEBI:456216"/>
        <dbReference type="EC" id="2.3.1.193"/>
    </reaction>
</comment>
<feature type="binding site" evidence="9">
    <location>
        <position position="488"/>
    </location>
    <ligand>
        <name>acetyl-CoA</name>
        <dbReference type="ChEBI" id="CHEBI:57288"/>
    </ligand>
</feature>
<dbReference type="SUPFAM" id="SSF55729">
    <property type="entry name" value="Acyl-CoA N-acyltransferases (Nat)"/>
    <property type="match status" value="1"/>
</dbReference>
<dbReference type="GO" id="GO:0002101">
    <property type="term" value="P:tRNA wobble cytosine modification"/>
    <property type="evidence" value="ECO:0007669"/>
    <property type="project" value="UniProtKB-UniRule"/>
</dbReference>
<dbReference type="Gene3D" id="3.40.630.30">
    <property type="match status" value="1"/>
</dbReference>
<feature type="binding site" evidence="9">
    <location>
        <position position="161"/>
    </location>
    <ligand>
        <name>ATP</name>
        <dbReference type="ChEBI" id="CHEBI:30616"/>
    </ligand>
</feature>
<keyword evidence="6 9" id="KW-0067">ATP-binding</keyword>
<dbReference type="GO" id="GO:1904812">
    <property type="term" value="P:rRNA acetylation involved in maturation of SSU-rRNA"/>
    <property type="evidence" value="ECO:0007669"/>
    <property type="project" value="TreeGrafter"/>
</dbReference>
<name>A0A2M8RW90_9PAST</name>
<evidence type="ECO:0000256" key="9">
    <source>
        <dbReference type="HAMAP-Rule" id="MF_01886"/>
    </source>
</evidence>
<dbReference type="InterPro" id="IPR032672">
    <property type="entry name" value="TmcA/NAT10/Kre33"/>
</dbReference>
<dbReference type="Pfam" id="PF05127">
    <property type="entry name" value="NAT10_TcmA_helicase"/>
    <property type="match status" value="1"/>
</dbReference>
<keyword evidence="8 9" id="KW-0012">Acyltransferase</keyword>
<dbReference type="InterPro" id="IPR007807">
    <property type="entry name" value="TcmA/NAT10_helicase"/>
</dbReference>
<dbReference type="InterPro" id="IPR038321">
    <property type="entry name" value="TmcA_C_sf"/>
</dbReference>
<keyword evidence="1 9" id="KW-0963">Cytoplasm</keyword>
<dbReference type="HAMAP" id="MF_01886">
    <property type="entry name" value="tRNA_acetyltr_TmcA"/>
    <property type="match status" value="1"/>
</dbReference>
<accession>A0A2M8RW90</accession>
<dbReference type="Pfam" id="PF13718">
    <property type="entry name" value="GNAT_acetyltr_2"/>
    <property type="match status" value="2"/>
</dbReference>
<dbReference type="GO" id="GO:1990883">
    <property type="term" value="F:18S rRNA cytidine N-acetyltransferase activity"/>
    <property type="evidence" value="ECO:0007669"/>
    <property type="project" value="TreeGrafter"/>
</dbReference>
<evidence type="ECO:0000256" key="6">
    <source>
        <dbReference type="ARBA" id="ARBA00022840"/>
    </source>
</evidence>
<evidence type="ECO:0000313" key="11">
    <source>
        <dbReference type="EMBL" id="PJG83156.1"/>
    </source>
</evidence>
<comment type="function">
    <text evidence="9">Catalyzes the formation of N(4)-acetylcytidine (ac(4)C) at the wobble position of tRNA(Met), by using acetyl-CoA as an acetyl donor and ATP (or GTP).</text>
</comment>
<evidence type="ECO:0000256" key="8">
    <source>
        <dbReference type="ARBA" id="ARBA00023315"/>
    </source>
</evidence>
<dbReference type="Proteomes" id="UP000230282">
    <property type="component" value="Unassembled WGS sequence"/>
</dbReference>
<gene>
    <name evidence="9" type="primary">tmcA</name>
    <name evidence="11" type="ORF">CVP04_06420</name>
</gene>
<dbReference type="Gene3D" id="3.40.50.300">
    <property type="entry name" value="P-loop containing nucleotide triphosphate hydrolases"/>
    <property type="match status" value="1"/>
</dbReference>
<keyword evidence="4 9" id="KW-0819">tRNA processing</keyword>
<organism evidence="11 12">
    <name type="scientific">Caviibacterium pharyngocola</name>
    <dbReference type="NCBI Taxonomy" id="28159"/>
    <lineage>
        <taxon>Bacteria</taxon>
        <taxon>Pseudomonadati</taxon>
        <taxon>Pseudomonadota</taxon>
        <taxon>Gammaproteobacteria</taxon>
        <taxon>Pasteurellales</taxon>
        <taxon>Pasteurellaceae</taxon>
        <taxon>Caviibacterium</taxon>
    </lineage>
</organism>
<keyword evidence="5 9" id="KW-0547">Nucleotide-binding</keyword>
<dbReference type="Pfam" id="PF17176">
    <property type="entry name" value="tRNA_bind_3"/>
    <property type="match status" value="1"/>
</dbReference>
<dbReference type="RefSeq" id="WP_100296844.1">
    <property type="nucleotide sequence ID" value="NZ_PHGZ01000013.1"/>
</dbReference>
<keyword evidence="3 9" id="KW-0808">Transferase</keyword>
<protein>
    <recommendedName>
        <fullName evidence="9">tRNA(Met) cytidine acetyltransferase TmcA</fullName>
        <ecNumber evidence="9">2.3.1.193</ecNumber>
    </recommendedName>
</protein>
<evidence type="ECO:0000256" key="1">
    <source>
        <dbReference type="ARBA" id="ARBA00022490"/>
    </source>
</evidence>
<evidence type="ECO:0000256" key="3">
    <source>
        <dbReference type="ARBA" id="ARBA00022679"/>
    </source>
</evidence>
<dbReference type="EMBL" id="PHGZ01000013">
    <property type="protein sequence ID" value="PJG83156.1"/>
    <property type="molecule type" value="Genomic_DNA"/>
</dbReference>
<dbReference type="InterPro" id="IPR013562">
    <property type="entry name" value="TmcA/NAT10_N"/>
</dbReference>
<dbReference type="EC" id="2.3.1.193" evidence="9"/>
<evidence type="ECO:0000256" key="2">
    <source>
        <dbReference type="ARBA" id="ARBA00022555"/>
    </source>
</evidence>
<proteinExistence type="inferred from homology"/>
<dbReference type="AlphaFoldDB" id="A0A2M8RW90"/>
<dbReference type="InterPro" id="IPR024914">
    <property type="entry name" value="tRNA_acetyltr_TmcA"/>
</dbReference>
<dbReference type="PANTHER" id="PTHR10925">
    <property type="entry name" value="N-ACETYLTRANSFERASE 10"/>
    <property type="match status" value="1"/>
</dbReference>
<evidence type="ECO:0000256" key="5">
    <source>
        <dbReference type="ARBA" id="ARBA00022741"/>
    </source>
</evidence>
<dbReference type="FunFam" id="3.40.50.300:FF:001011">
    <property type="entry name" value="tRNA(Met) cytidine acetyltransferase TmcA"/>
    <property type="match status" value="1"/>
</dbReference>
<dbReference type="GO" id="GO:0051392">
    <property type="term" value="F:tRNA cytidine N4-acetyltransferase activity"/>
    <property type="evidence" value="ECO:0007669"/>
    <property type="project" value="UniProtKB-UniRule"/>
</dbReference>
<dbReference type="GO" id="GO:0051391">
    <property type="term" value="P:tRNA acetylation"/>
    <property type="evidence" value="ECO:0007669"/>
    <property type="project" value="UniProtKB-UniRule"/>
</dbReference>
<dbReference type="PANTHER" id="PTHR10925:SF5">
    <property type="entry name" value="RNA CYTIDINE ACETYLTRANSFERASE"/>
    <property type="match status" value="1"/>
</dbReference>
<dbReference type="InterPro" id="IPR027417">
    <property type="entry name" value="P-loop_NTPase"/>
</dbReference>
<feature type="domain" description="N-acetyltransferase" evidence="10">
    <location>
        <begin position="341"/>
        <end position="520"/>
    </location>
</feature>
<dbReference type="InterPro" id="IPR033442">
    <property type="entry name" value="TmcA_tRNA_bind"/>
</dbReference>
<dbReference type="OrthoDB" id="5578851at2"/>
<dbReference type="Pfam" id="PF08351">
    <property type="entry name" value="TmcA_N"/>
    <property type="match status" value="1"/>
</dbReference>
<feature type="binding site" evidence="9">
    <location>
        <begin position="451"/>
        <end position="453"/>
    </location>
    <ligand>
        <name>acetyl-CoA</name>
        <dbReference type="ChEBI" id="CHEBI:57288"/>
    </ligand>
</feature>
<dbReference type="SUPFAM" id="SSF52540">
    <property type="entry name" value="P-loop containing nucleoside triphosphate hydrolases"/>
    <property type="match status" value="1"/>
</dbReference>
<comment type="subcellular location">
    <subcellularLocation>
        <location evidence="9">Cytoplasm</location>
    </subcellularLocation>
</comment>
<keyword evidence="2 9" id="KW-0820">tRNA-binding</keyword>
<dbReference type="InterPro" id="IPR000182">
    <property type="entry name" value="GNAT_dom"/>
</dbReference>
<evidence type="ECO:0000313" key="12">
    <source>
        <dbReference type="Proteomes" id="UP000230282"/>
    </source>
</evidence>
<evidence type="ECO:0000259" key="10">
    <source>
        <dbReference type="PROSITE" id="PS51186"/>
    </source>
</evidence>